<keyword evidence="16" id="KW-1185">Reference proteome</keyword>
<evidence type="ECO:0000256" key="11">
    <source>
        <dbReference type="HAMAP-Rule" id="MF_01211"/>
    </source>
</evidence>
<dbReference type="Proteomes" id="UP000219546">
    <property type="component" value="Unassembled WGS sequence"/>
</dbReference>
<feature type="binding site" evidence="11 12">
    <location>
        <begin position="68"/>
        <end position="70"/>
    </location>
    <ligand>
        <name>FAD</name>
        <dbReference type="ChEBI" id="CHEBI:57692"/>
    </ligand>
</feature>
<evidence type="ECO:0000256" key="10">
    <source>
        <dbReference type="ARBA" id="ARBA00023014"/>
    </source>
</evidence>
<keyword evidence="2 11" id="KW-0813">Transport</keyword>
<evidence type="ECO:0000313" key="15">
    <source>
        <dbReference type="EMBL" id="SNX73507.1"/>
    </source>
</evidence>
<comment type="cofactor">
    <cofactor evidence="13">
        <name>[2Fe-2S] cluster</name>
        <dbReference type="ChEBI" id="CHEBI:190135"/>
    </cofactor>
    <text evidence="13">Binds 1 [2Fe-2S] cluster per subunit.</text>
</comment>
<dbReference type="GO" id="GO:0016491">
    <property type="term" value="F:oxidoreductase activity"/>
    <property type="evidence" value="ECO:0007669"/>
    <property type="project" value="InterPro"/>
</dbReference>
<dbReference type="RefSeq" id="WP_097159523.1">
    <property type="nucleotide sequence ID" value="NZ_JBEPMQ010000007.1"/>
</dbReference>
<dbReference type="Pfam" id="PF00970">
    <property type="entry name" value="FAD_binding_6"/>
    <property type="match status" value="1"/>
</dbReference>
<dbReference type="AlphaFoldDB" id="A0A285D0Z0"/>
<name>A0A285D0Z0_9BACI</name>
<evidence type="ECO:0000256" key="12">
    <source>
        <dbReference type="PIRSR" id="PIRSR006816-1"/>
    </source>
</evidence>
<dbReference type="GO" id="GO:0046872">
    <property type="term" value="F:metal ion binding"/>
    <property type="evidence" value="ECO:0007669"/>
    <property type="project" value="UniProtKB-KW"/>
</dbReference>
<dbReference type="GO" id="GO:0051537">
    <property type="term" value="F:2 iron, 2 sulfur cluster binding"/>
    <property type="evidence" value="ECO:0007669"/>
    <property type="project" value="UniProtKB-KW"/>
</dbReference>
<dbReference type="NCBIfam" id="NF000799">
    <property type="entry name" value="PRK00054.1-4"/>
    <property type="match status" value="1"/>
</dbReference>
<dbReference type="PROSITE" id="PS51384">
    <property type="entry name" value="FAD_FR"/>
    <property type="match status" value="1"/>
</dbReference>
<comment type="similarity">
    <text evidence="1 11">Belongs to the PyrK family.</text>
</comment>
<dbReference type="Pfam" id="PF00175">
    <property type="entry name" value="NAD_binding_1"/>
    <property type="match status" value="1"/>
</dbReference>
<evidence type="ECO:0000256" key="4">
    <source>
        <dbReference type="ARBA" id="ARBA00022714"/>
    </source>
</evidence>
<dbReference type="GO" id="GO:0009055">
    <property type="term" value="F:electron transfer activity"/>
    <property type="evidence" value="ECO:0007669"/>
    <property type="project" value="UniProtKB-UniRule"/>
</dbReference>
<keyword evidence="4 11" id="KW-0001">2Fe-2S</keyword>
<evidence type="ECO:0000313" key="16">
    <source>
        <dbReference type="Proteomes" id="UP000219546"/>
    </source>
</evidence>
<dbReference type="CDD" id="cd06218">
    <property type="entry name" value="DHOD_e_trans"/>
    <property type="match status" value="1"/>
</dbReference>
<evidence type="ECO:0000256" key="7">
    <source>
        <dbReference type="ARBA" id="ARBA00022975"/>
    </source>
</evidence>
<dbReference type="PANTHER" id="PTHR43513">
    <property type="entry name" value="DIHYDROOROTATE DEHYDROGENASE B (NAD(+)), ELECTRON TRANSFER SUBUNIT"/>
    <property type="match status" value="1"/>
</dbReference>
<gene>
    <name evidence="11" type="primary">pyrK</name>
    <name evidence="15" type="ORF">SAMN05877753_10799</name>
</gene>
<dbReference type="InterPro" id="IPR017938">
    <property type="entry name" value="Riboflavin_synthase-like_b-brl"/>
</dbReference>
<comment type="subunit">
    <text evidence="11">Heterotetramer of 2 PyrK and 2 PyrD type B subunits.</text>
</comment>
<dbReference type="EMBL" id="OAOP01000007">
    <property type="protein sequence ID" value="SNX73507.1"/>
    <property type="molecule type" value="Genomic_DNA"/>
</dbReference>
<evidence type="ECO:0000256" key="5">
    <source>
        <dbReference type="ARBA" id="ARBA00022723"/>
    </source>
</evidence>
<evidence type="ECO:0000256" key="13">
    <source>
        <dbReference type="PIRSR" id="PIRSR006816-2"/>
    </source>
</evidence>
<dbReference type="Pfam" id="PF10418">
    <property type="entry name" value="DHODB_Fe-S_bind"/>
    <property type="match status" value="1"/>
</dbReference>
<keyword evidence="9 11" id="KW-0408">Iron</keyword>
<keyword evidence="10 11" id="KW-0411">Iron-sulfur</keyword>
<dbReference type="InterPro" id="IPR023455">
    <property type="entry name" value="Dihydroorotate_DHASE_ETsu"/>
</dbReference>
<dbReference type="Gene3D" id="2.40.30.10">
    <property type="entry name" value="Translation factors"/>
    <property type="match status" value="1"/>
</dbReference>
<comment type="cofactor">
    <cofactor evidence="11 12">
        <name>FAD</name>
        <dbReference type="ChEBI" id="CHEBI:57692"/>
    </cofactor>
    <text evidence="11 12">Binds 1 FAD per subunit.</text>
</comment>
<dbReference type="HAMAP" id="MF_01211">
    <property type="entry name" value="DHODB_Fe_S_bind"/>
    <property type="match status" value="1"/>
</dbReference>
<feature type="binding site" evidence="11 13">
    <location>
        <position position="217"/>
    </location>
    <ligand>
        <name>[2Fe-2S] cluster</name>
        <dbReference type="ChEBI" id="CHEBI:190135"/>
    </ligand>
</feature>
<dbReference type="InterPro" id="IPR019480">
    <property type="entry name" value="Dihydroorotate_DH_Fe-S-bd"/>
</dbReference>
<dbReference type="InterPro" id="IPR012165">
    <property type="entry name" value="Cyt_c3_hydrogenase_gsu"/>
</dbReference>
<proteinExistence type="inferred from homology"/>
<keyword evidence="3 11" id="KW-0285">Flavoprotein</keyword>
<keyword evidence="7 11" id="KW-0665">Pyrimidine biosynthesis</keyword>
<dbReference type="InterPro" id="IPR039261">
    <property type="entry name" value="FNR_nucleotide-bd"/>
</dbReference>
<feature type="binding site" evidence="11 13">
    <location>
        <position position="225"/>
    </location>
    <ligand>
        <name>[2Fe-2S] cluster</name>
        <dbReference type="ChEBI" id="CHEBI:190135"/>
    </ligand>
</feature>
<evidence type="ECO:0000256" key="9">
    <source>
        <dbReference type="ARBA" id="ARBA00023004"/>
    </source>
</evidence>
<evidence type="ECO:0000256" key="3">
    <source>
        <dbReference type="ARBA" id="ARBA00022630"/>
    </source>
</evidence>
<evidence type="ECO:0000256" key="1">
    <source>
        <dbReference type="ARBA" id="ARBA00006422"/>
    </source>
</evidence>
<feature type="binding site" evidence="11 13">
    <location>
        <position position="222"/>
    </location>
    <ligand>
        <name>[2Fe-2S] cluster</name>
        <dbReference type="ChEBI" id="CHEBI:190135"/>
    </ligand>
</feature>
<evidence type="ECO:0000259" key="14">
    <source>
        <dbReference type="PROSITE" id="PS51384"/>
    </source>
</evidence>
<feature type="domain" description="FAD-binding FR-type" evidence="14">
    <location>
        <begin position="1"/>
        <end position="100"/>
    </location>
</feature>
<dbReference type="InterPro" id="IPR017927">
    <property type="entry name" value="FAD-bd_FR_type"/>
</dbReference>
<keyword evidence="8 11" id="KW-0249">Electron transport</keyword>
<evidence type="ECO:0000256" key="2">
    <source>
        <dbReference type="ARBA" id="ARBA00022448"/>
    </source>
</evidence>
<dbReference type="InterPro" id="IPR050353">
    <property type="entry name" value="PyrK_electron_transfer"/>
</dbReference>
<comment type="cofactor">
    <cofactor evidence="11">
        <name>[2Fe-2S] cluster</name>
        <dbReference type="ChEBI" id="CHEBI:190135"/>
    </cofactor>
    <text evidence="11">Binds 1 [2Fe-2S] cluster per subunit.</text>
</comment>
<evidence type="ECO:0000256" key="8">
    <source>
        <dbReference type="ARBA" id="ARBA00022982"/>
    </source>
</evidence>
<dbReference type="Gene3D" id="3.40.50.80">
    <property type="entry name" value="Nucleotide-binding domain of ferredoxin-NADP reductase (FNR) module"/>
    <property type="match status" value="1"/>
</dbReference>
<dbReference type="InterPro" id="IPR008333">
    <property type="entry name" value="Cbr1-like_FAD-bd_dom"/>
</dbReference>
<dbReference type="InterPro" id="IPR037117">
    <property type="entry name" value="Dihydroorotate_DH_ele_sf"/>
</dbReference>
<reference evidence="15 16" key="1">
    <citation type="submission" date="2017-08" db="EMBL/GenBank/DDBJ databases">
        <authorList>
            <person name="de Groot N.N."/>
        </authorList>
    </citation>
    <scope>NUCLEOTIDE SEQUENCE [LARGE SCALE GENOMIC DNA]</scope>
    <source>
        <strain evidence="15 16">JC228</strain>
    </source>
</reference>
<organism evidence="15 16">
    <name type="scientific">Bacillus oleivorans</name>
    <dbReference type="NCBI Taxonomy" id="1448271"/>
    <lineage>
        <taxon>Bacteria</taxon>
        <taxon>Bacillati</taxon>
        <taxon>Bacillota</taxon>
        <taxon>Bacilli</taxon>
        <taxon>Bacillales</taxon>
        <taxon>Bacillaceae</taxon>
        <taxon>Bacillus</taxon>
    </lineage>
</organism>
<feature type="binding site" evidence="11 12">
    <location>
        <begin position="51"/>
        <end position="54"/>
    </location>
    <ligand>
        <name>FAD</name>
        <dbReference type="ChEBI" id="CHEBI:57692"/>
    </ligand>
</feature>
<dbReference type="PIRSF" id="PIRSF006816">
    <property type="entry name" value="Cyc3_hyd_g"/>
    <property type="match status" value="1"/>
</dbReference>
<evidence type="ECO:0000256" key="6">
    <source>
        <dbReference type="ARBA" id="ARBA00022827"/>
    </source>
</evidence>
<keyword evidence="6 11" id="KW-0274">FAD</keyword>
<dbReference type="GO" id="GO:0044205">
    <property type="term" value="P:'de novo' UMP biosynthetic process"/>
    <property type="evidence" value="ECO:0007669"/>
    <property type="project" value="UniProtKB-UniRule"/>
</dbReference>
<dbReference type="InterPro" id="IPR001433">
    <property type="entry name" value="OxRdtase_FAD/NAD-bd"/>
</dbReference>
<dbReference type="SUPFAM" id="SSF63380">
    <property type="entry name" value="Riboflavin synthase domain-like"/>
    <property type="match status" value="1"/>
</dbReference>
<comment type="function">
    <text evidence="11">Responsible for channeling the electrons from the oxidation of dihydroorotate from the FMN redox center in the PyrD type B subunit to the ultimate electron acceptor NAD(+).</text>
</comment>
<keyword evidence="5 11" id="KW-0479">Metal-binding</keyword>
<feature type="binding site" evidence="11 13">
    <location>
        <position position="240"/>
    </location>
    <ligand>
        <name>[2Fe-2S] cluster</name>
        <dbReference type="ChEBI" id="CHEBI:190135"/>
    </ligand>
</feature>
<dbReference type="UniPathway" id="UPA00070">
    <property type="reaction ID" value="UER00945"/>
</dbReference>
<dbReference type="SUPFAM" id="SSF52343">
    <property type="entry name" value="Ferredoxin reductase-like, C-terminal NADP-linked domain"/>
    <property type="match status" value="1"/>
</dbReference>
<dbReference type="OrthoDB" id="9778346at2"/>
<dbReference type="PANTHER" id="PTHR43513:SF3">
    <property type="entry name" value="DIHYDROOROTATE DEHYDROGENASE B (NAD(+)), ELECTRON TRANSFER SUBUNIT-RELATED"/>
    <property type="match status" value="1"/>
</dbReference>
<feature type="binding site" evidence="11 12">
    <location>
        <begin position="75"/>
        <end position="76"/>
    </location>
    <ligand>
        <name>FAD</name>
        <dbReference type="ChEBI" id="CHEBI:57692"/>
    </ligand>
</feature>
<protein>
    <recommendedName>
        <fullName evidence="11">Dihydroorotate dehydrogenase B (NAD(+)), electron transfer subunit</fullName>
    </recommendedName>
    <alternativeName>
        <fullName evidence="11">Dihydroorotate oxidase B, electron transfer subunit</fullName>
    </alternativeName>
</protein>
<accession>A0A285D0Z0</accession>
<dbReference type="GO" id="GO:0050660">
    <property type="term" value="F:flavin adenine dinucleotide binding"/>
    <property type="evidence" value="ECO:0007669"/>
    <property type="project" value="InterPro"/>
</dbReference>
<sequence length="253" mass="27431">MRIDHMKVIEHQSIATNTFRLVLEGELVEEISAPGQFVHVQVGSDAHLLRRPISISEFNHETKQCTLIYRAGGDGTKLLSKKQAGEEVNVLGPLGNGYSLPEETSSVLIVGGGIGVPPLYELSKQLTAAGHQVTHVLGFQNKEAVFLKEEFAELGPTFIATDDGSEGQKGFVTDVINQLHIPFDVVYACGPTPMLKALQTRIINTPLFISLEERMGCGIGACFACVVKQTSNAQNYYKICCDGPVFAAKEVVI</sequence>
<comment type="pathway">
    <text evidence="11">Pyrimidine metabolism; UMP biosynthesis via de novo pathway; orotate from (S)-dihydroorotate (NAD(+) route): step 1/1.</text>
</comment>
<dbReference type="NCBIfam" id="NF000797">
    <property type="entry name" value="PRK00054.1-2"/>
    <property type="match status" value="1"/>
</dbReference>
<dbReference type="Gene3D" id="2.10.240.10">
    <property type="entry name" value="Dihydroorotate dehydrogenase, electron transfer subunit"/>
    <property type="match status" value="1"/>
</dbReference>